<dbReference type="AlphaFoldDB" id="A0A6I2UIN9"/>
<accession>A0A6I2UIN9</accession>
<evidence type="ECO:0008006" key="10">
    <source>
        <dbReference type="Google" id="ProtNLM"/>
    </source>
</evidence>
<gene>
    <name evidence="8" type="ORF">FYJ84_11455</name>
</gene>
<reference evidence="8 9" key="1">
    <citation type="submission" date="2019-08" db="EMBL/GenBank/DDBJ databases">
        <title>In-depth cultivation of the pig gut microbiome towards novel bacterial diversity and tailored functional studies.</title>
        <authorList>
            <person name="Wylensek D."/>
            <person name="Hitch T.C.A."/>
            <person name="Clavel T."/>
        </authorList>
    </citation>
    <scope>NUCLEOTIDE SEQUENCE [LARGE SCALE GENOMIC DNA]</scope>
    <source>
        <strain evidence="8 9">WCA-693-APC-5D-A</strain>
    </source>
</reference>
<comment type="subcellular location">
    <subcellularLocation>
        <location evidence="1">Cell membrane</location>
    </subcellularLocation>
</comment>
<feature type="transmembrane region" description="Helical" evidence="7">
    <location>
        <begin position="12"/>
        <end position="36"/>
    </location>
</feature>
<keyword evidence="3 7" id="KW-0812">Transmembrane</keyword>
<keyword evidence="5 7" id="KW-0472">Membrane</keyword>
<dbReference type="GO" id="GO:0005886">
    <property type="term" value="C:plasma membrane"/>
    <property type="evidence" value="ECO:0007669"/>
    <property type="project" value="UniProtKB-SubCell"/>
</dbReference>
<comment type="caution">
    <text evidence="8">The sequence shown here is derived from an EMBL/GenBank/DDBJ whole genome shotgun (WGS) entry which is preliminary data.</text>
</comment>
<feature type="region of interest" description="Disordered" evidence="6">
    <location>
        <begin position="40"/>
        <end position="64"/>
    </location>
</feature>
<keyword evidence="2" id="KW-1003">Cell membrane</keyword>
<dbReference type="InterPro" id="IPR005899">
    <property type="entry name" value="Na_pump_deCOase"/>
</dbReference>
<dbReference type="RefSeq" id="WP_154407764.1">
    <property type="nucleotide sequence ID" value="NZ_JAQXJM010000016.1"/>
</dbReference>
<dbReference type="Pfam" id="PF04277">
    <property type="entry name" value="OAD_gamma"/>
    <property type="match status" value="1"/>
</dbReference>
<sequence length="122" mass="12980">MDNQMSNPVVIMLINMTIVFAVLFLLSLFIRVIHFIDPTKPRTKKKTHPTAAPAKPKKAAPAKAAEPAAPVVAPGISGETVAAIAGALAAYGVGFSQIKAIRPAERRSWAGAARIRGLRNDR</sequence>
<dbReference type="GO" id="GO:0036376">
    <property type="term" value="P:sodium ion export across plasma membrane"/>
    <property type="evidence" value="ECO:0007669"/>
    <property type="project" value="InterPro"/>
</dbReference>
<dbReference type="GeneID" id="96779545"/>
<evidence type="ECO:0000313" key="9">
    <source>
        <dbReference type="Proteomes" id="UP000433181"/>
    </source>
</evidence>
<keyword evidence="4 7" id="KW-1133">Transmembrane helix</keyword>
<dbReference type="EMBL" id="VUNR01000027">
    <property type="protein sequence ID" value="MSU09595.1"/>
    <property type="molecule type" value="Genomic_DNA"/>
</dbReference>
<protein>
    <recommendedName>
        <fullName evidence="10">Sodium pump decarboxylase</fullName>
    </recommendedName>
</protein>
<evidence type="ECO:0000256" key="4">
    <source>
        <dbReference type="ARBA" id="ARBA00022989"/>
    </source>
</evidence>
<evidence type="ECO:0000256" key="1">
    <source>
        <dbReference type="ARBA" id="ARBA00004236"/>
    </source>
</evidence>
<organism evidence="8 9">
    <name type="scientific">Anaerovibrio slackiae</name>
    <dbReference type="NCBI Taxonomy" id="2652309"/>
    <lineage>
        <taxon>Bacteria</taxon>
        <taxon>Bacillati</taxon>
        <taxon>Bacillota</taxon>
        <taxon>Negativicutes</taxon>
        <taxon>Selenomonadales</taxon>
        <taxon>Selenomonadaceae</taxon>
        <taxon>Anaerovibrio</taxon>
    </lineage>
</organism>
<keyword evidence="9" id="KW-1185">Reference proteome</keyword>
<evidence type="ECO:0000313" key="8">
    <source>
        <dbReference type="EMBL" id="MSU09595.1"/>
    </source>
</evidence>
<evidence type="ECO:0000256" key="5">
    <source>
        <dbReference type="ARBA" id="ARBA00023136"/>
    </source>
</evidence>
<evidence type="ECO:0000256" key="6">
    <source>
        <dbReference type="SAM" id="MobiDB-lite"/>
    </source>
</evidence>
<evidence type="ECO:0000256" key="7">
    <source>
        <dbReference type="SAM" id="Phobius"/>
    </source>
</evidence>
<proteinExistence type="predicted"/>
<dbReference type="GO" id="GO:0015081">
    <property type="term" value="F:sodium ion transmembrane transporter activity"/>
    <property type="evidence" value="ECO:0007669"/>
    <property type="project" value="InterPro"/>
</dbReference>
<name>A0A6I2UIN9_9FIRM</name>
<evidence type="ECO:0000256" key="3">
    <source>
        <dbReference type="ARBA" id="ARBA00022692"/>
    </source>
</evidence>
<dbReference type="Proteomes" id="UP000433181">
    <property type="component" value="Unassembled WGS sequence"/>
</dbReference>
<evidence type="ECO:0000256" key="2">
    <source>
        <dbReference type="ARBA" id="ARBA00022475"/>
    </source>
</evidence>